<dbReference type="AlphaFoldDB" id="A0A855ESH9"/>
<evidence type="ECO:0000313" key="1">
    <source>
        <dbReference type="EMBL" id="PHH06665.1"/>
    </source>
</evidence>
<sequence length="59" mass="6682">MTDHSINGSFSLPENTKLRTLNELIASCSPESQQRIKIAADKIIQETRQQLLRDAVKRS</sequence>
<accession>A0A855ESH9</accession>
<proteinExistence type="predicted"/>
<reference evidence="2" key="1">
    <citation type="submission" date="2017-09" db="EMBL/GenBank/DDBJ databases">
        <title>FDA dAtabase for Regulatory Grade micrObial Sequences (FDA-ARGOS): Supporting development and validation of Infectious Disease Dx tests.</title>
        <authorList>
            <person name="Minogue T."/>
            <person name="Wolcott M."/>
            <person name="Wasieloski L."/>
            <person name="Aguilar W."/>
            <person name="Moore D."/>
            <person name="Tallon L."/>
            <person name="Sadzewicz L."/>
            <person name="Ott S."/>
            <person name="Zhao X."/>
            <person name="Nagaraj S."/>
            <person name="Vavikolanu K."/>
            <person name="Aluvathingal J."/>
            <person name="Nadendla S."/>
            <person name="Sichtig H."/>
        </authorList>
    </citation>
    <scope>NUCLEOTIDE SEQUENCE [LARGE SCALE GENOMIC DNA]</scope>
    <source>
        <strain evidence="2">FDAARGOS_404</strain>
    </source>
</reference>
<dbReference type="Proteomes" id="UP000222768">
    <property type="component" value="Unassembled WGS sequence"/>
</dbReference>
<comment type="caution">
    <text evidence="1">The sequence shown here is derived from an EMBL/GenBank/DDBJ whole genome shotgun (WGS) entry which is preliminary data.</text>
</comment>
<protein>
    <submittedName>
        <fullName evidence="1">Uncharacterized protein</fullName>
    </submittedName>
</protein>
<gene>
    <name evidence="1" type="ORF">CRX53_23345</name>
</gene>
<name>A0A855ESH9_9ENTR</name>
<organism evidence="1 2">
    <name type="scientific">Leclercia adecarboxylata</name>
    <dbReference type="NCBI Taxonomy" id="83655"/>
    <lineage>
        <taxon>Bacteria</taxon>
        <taxon>Pseudomonadati</taxon>
        <taxon>Pseudomonadota</taxon>
        <taxon>Gammaproteobacteria</taxon>
        <taxon>Enterobacterales</taxon>
        <taxon>Enterobacteriaceae</taxon>
        <taxon>Leclercia</taxon>
    </lineage>
</organism>
<dbReference type="EMBL" id="PDLK01000002">
    <property type="protein sequence ID" value="PHH06665.1"/>
    <property type="molecule type" value="Genomic_DNA"/>
</dbReference>
<evidence type="ECO:0000313" key="2">
    <source>
        <dbReference type="Proteomes" id="UP000222768"/>
    </source>
</evidence>